<sequence length="77" mass="9209">MNRTIRECIISYLDYESKRQETKTIRLEISKKALAERIGVQRTSLSRELAKMRDERLIEFDSDKIKILYTHDTELMS</sequence>
<organism evidence="2">
    <name type="scientific">bioreactor metagenome</name>
    <dbReference type="NCBI Taxonomy" id="1076179"/>
    <lineage>
        <taxon>unclassified sequences</taxon>
        <taxon>metagenomes</taxon>
        <taxon>ecological metagenomes</taxon>
    </lineage>
</organism>
<dbReference type="InterPro" id="IPR014710">
    <property type="entry name" value="RmlC-like_jellyroll"/>
</dbReference>
<dbReference type="InterPro" id="IPR036390">
    <property type="entry name" value="WH_DNA-bd_sf"/>
</dbReference>
<accession>A0A644YT68</accession>
<dbReference type="SUPFAM" id="SSF46785">
    <property type="entry name" value="Winged helix' DNA-binding domain"/>
    <property type="match status" value="1"/>
</dbReference>
<dbReference type="Pfam" id="PF13545">
    <property type="entry name" value="HTH_Crp_2"/>
    <property type="match status" value="1"/>
</dbReference>
<feature type="domain" description="HTH crp-type" evidence="1">
    <location>
        <begin position="3"/>
        <end position="71"/>
    </location>
</feature>
<dbReference type="PROSITE" id="PS51063">
    <property type="entry name" value="HTH_CRP_2"/>
    <property type="match status" value="1"/>
</dbReference>
<evidence type="ECO:0000259" key="1">
    <source>
        <dbReference type="PROSITE" id="PS51063"/>
    </source>
</evidence>
<dbReference type="EMBL" id="VSSQ01006149">
    <property type="protein sequence ID" value="MPM31696.1"/>
    <property type="molecule type" value="Genomic_DNA"/>
</dbReference>
<reference evidence="2" key="1">
    <citation type="submission" date="2019-08" db="EMBL/GenBank/DDBJ databases">
        <authorList>
            <person name="Kucharzyk K."/>
            <person name="Murdoch R.W."/>
            <person name="Higgins S."/>
            <person name="Loffler F."/>
        </authorList>
    </citation>
    <scope>NUCLEOTIDE SEQUENCE</scope>
</reference>
<dbReference type="GO" id="GO:0006355">
    <property type="term" value="P:regulation of DNA-templated transcription"/>
    <property type="evidence" value="ECO:0007669"/>
    <property type="project" value="InterPro"/>
</dbReference>
<dbReference type="Gene3D" id="2.60.120.10">
    <property type="entry name" value="Jelly Rolls"/>
    <property type="match status" value="1"/>
</dbReference>
<gene>
    <name evidence="2" type="ORF">SDC9_78253</name>
</gene>
<proteinExistence type="predicted"/>
<protein>
    <recommendedName>
        <fullName evidence="1">HTH crp-type domain-containing protein</fullName>
    </recommendedName>
</protein>
<dbReference type="AlphaFoldDB" id="A0A644YT68"/>
<dbReference type="InterPro" id="IPR012318">
    <property type="entry name" value="HTH_CRP"/>
</dbReference>
<evidence type="ECO:0000313" key="2">
    <source>
        <dbReference type="EMBL" id="MPM31696.1"/>
    </source>
</evidence>
<dbReference type="GO" id="GO:0003677">
    <property type="term" value="F:DNA binding"/>
    <property type="evidence" value="ECO:0007669"/>
    <property type="project" value="InterPro"/>
</dbReference>
<dbReference type="SMART" id="SM00419">
    <property type="entry name" value="HTH_CRP"/>
    <property type="match status" value="1"/>
</dbReference>
<name>A0A644YT68_9ZZZZ</name>
<comment type="caution">
    <text evidence="2">The sequence shown here is derived from an EMBL/GenBank/DDBJ whole genome shotgun (WGS) entry which is preliminary data.</text>
</comment>